<dbReference type="OrthoDB" id="2274384at2"/>
<protein>
    <recommendedName>
        <fullName evidence="2">Xylose isomerase-like TIM barrel domain-containing protein</fullName>
    </recommendedName>
</protein>
<dbReference type="RefSeq" id="WP_118900679.1">
    <property type="nucleotide sequence ID" value="NZ_QOCR01000002.1"/>
</dbReference>
<proteinExistence type="predicted"/>
<organism evidence="3 4">
    <name type="scientific">Bombilactobacillus bombi</name>
    <dbReference type="NCBI Taxonomy" id="1303590"/>
    <lineage>
        <taxon>Bacteria</taxon>
        <taxon>Bacillati</taxon>
        <taxon>Bacillota</taxon>
        <taxon>Bacilli</taxon>
        <taxon>Lactobacillales</taxon>
        <taxon>Lactobacillaceae</taxon>
        <taxon>Bombilactobacillus</taxon>
    </lineage>
</organism>
<dbReference type="Pfam" id="PF01261">
    <property type="entry name" value="AP_endonuc_2"/>
    <property type="match status" value="1"/>
</dbReference>
<gene>
    <name evidence="3" type="ORF">DS831_04125</name>
</gene>
<dbReference type="PANTHER" id="PTHR43489:SF7">
    <property type="entry name" value="3-DEHYDRO-D-GULOSIDE 4-EPIMERASE-RELATED"/>
    <property type="match status" value="1"/>
</dbReference>
<dbReference type="Proteomes" id="UP000284109">
    <property type="component" value="Unassembled WGS sequence"/>
</dbReference>
<dbReference type="SUPFAM" id="SSF51658">
    <property type="entry name" value="Xylose isomerase-like"/>
    <property type="match status" value="1"/>
</dbReference>
<accession>A0A417ZHP1</accession>
<sequence>MFSIERFCLNRKAAPAISLDKTISLVASLGIKNIELRNDLYGIPDNSSILDKMSELDVKKLLEDNDVSVETINAVGNMDRRDMIDDNLASLTEMLDMTKDLQLKNIIFCPVRSKDDVRSARQRQEDAIANIKDYSQLLKKYNVNGLIEPLGFEDSTLRFPWEGQFIIDQAGVDNFKLVADTFHYYLANVTDDDFDNKVDVAYIGLVHLSSVMNNKSRRYLDDQDRYMLDEADIMNSIHIAHNIENAGYQGLYAFEPFSDDLKQYDEQRVKDELVKSIKLVQKGK</sequence>
<evidence type="ECO:0000259" key="2">
    <source>
        <dbReference type="Pfam" id="PF01261"/>
    </source>
</evidence>
<dbReference type="InterPro" id="IPR050417">
    <property type="entry name" value="Sugar_Epim/Isomerase"/>
</dbReference>
<feature type="domain" description="Xylose isomerase-like TIM barrel" evidence="2">
    <location>
        <begin position="25"/>
        <end position="268"/>
    </location>
</feature>
<reference evidence="3 4" key="1">
    <citation type="submission" date="2018-07" db="EMBL/GenBank/DDBJ databases">
        <title>Genome sequences of six Lactobacillus spp. isolated from bumble bee guts.</title>
        <authorList>
            <person name="Motta E.V.S."/>
            <person name="Moran N.A."/>
        </authorList>
    </citation>
    <scope>NUCLEOTIDE SEQUENCE [LARGE SCALE GENOMIC DNA]</scope>
    <source>
        <strain evidence="3 4">BI-1.1</strain>
    </source>
</reference>
<dbReference type="InterPro" id="IPR036237">
    <property type="entry name" value="Xyl_isomerase-like_sf"/>
</dbReference>
<keyword evidence="1" id="KW-0413">Isomerase</keyword>
<keyword evidence="4" id="KW-1185">Reference proteome</keyword>
<dbReference type="GO" id="GO:0016853">
    <property type="term" value="F:isomerase activity"/>
    <property type="evidence" value="ECO:0007669"/>
    <property type="project" value="UniProtKB-KW"/>
</dbReference>
<evidence type="ECO:0000313" key="4">
    <source>
        <dbReference type="Proteomes" id="UP000284109"/>
    </source>
</evidence>
<dbReference type="EMBL" id="QOCR01000002">
    <property type="protein sequence ID" value="RHW51216.1"/>
    <property type="molecule type" value="Genomic_DNA"/>
</dbReference>
<dbReference type="Gene3D" id="3.20.20.150">
    <property type="entry name" value="Divalent-metal-dependent TIM barrel enzymes"/>
    <property type="match status" value="1"/>
</dbReference>
<name>A0A417ZHP1_9LACO</name>
<evidence type="ECO:0000313" key="3">
    <source>
        <dbReference type="EMBL" id="RHW51216.1"/>
    </source>
</evidence>
<comment type="caution">
    <text evidence="3">The sequence shown here is derived from an EMBL/GenBank/DDBJ whole genome shotgun (WGS) entry which is preliminary data.</text>
</comment>
<dbReference type="AlphaFoldDB" id="A0A417ZHP1"/>
<evidence type="ECO:0000256" key="1">
    <source>
        <dbReference type="ARBA" id="ARBA00023235"/>
    </source>
</evidence>
<dbReference type="PANTHER" id="PTHR43489">
    <property type="entry name" value="ISOMERASE"/>
    <property type="match status" value="1"/>
</dbReference>
<dbReference type="InterPro" id="IPR013022">
    <property type="entry name" value="Xyl_isomerase-like_TIM-brl"/>
</dbReference>